<keyword evidence="5" id="KW-1185">Reference proteome</keyword>
<dbReference type="Pfam" id="PF01757">
    <property type="entry name" value="Acyl_transf_3"/>
    <property type="match status" value="1"/>
</dbReference>
<dbReference type="PANTHER" id="PTHR23028">
    <property type="entry name" value="ACETYLTRANSFERASE"/>
    <property type="match status" value="1"/>
</dbReference>
<feature type="transmembrane region" description="Helical" evidence="1">
    <location>
        <begin position="223"/>
        <end position="242"/>
    </location>
</feature>
<keyword evidence="1" id="KW-0812">Transmembrane</keyword>
<organism evidence="4 5">
    <name type="scientific">Erwinia psidii</name>
    <dbReference type="NCBI Taxonomy" id="69224"/>
    <lineage>
        <taxon>Bacteria</taxon>
        <taxon>Pseudomonadati</taxon>
        <taxon>Pseudomonadota</taxon>
        <taxon>Gammaproteobacteria</taxon>
        <taxon>Enterobacterales</taxon>
        <taxon>Erwiniaceae</taxon>
        <taxon>Erwinia</taxon>
    </lineage>
</organism>
<evidence type="ECO:0000313" key="5">
    <source>
        <dbReference type="Proteomes" id="UP000279457"/>
    </source>
</evidence>
<feature type="transmembrane region" description="Helical" evidence="1">
    <location>
        <begin position="248"/>
        <end position="268"/>
    </location>
</feature>
<name>A0A3N6S9L0_9GAMM</name>
<dbReference type="InterPro" id="IPR043968">
    <property type="entry name" value="SGNH"/>
</dbReference>
<dbReference type="InterPro" id="IPR002656">
    <property type="entry name" value="Acyl_transf_3_dom"/>
</dbReference>
<proteinExistence type="predicted"/>
<evidence type="ECO:0000259" key="3">
    <source>
        <dbReference type="Pfam" id="PF19040"/>
    </source>
</evidence>
<dbReference type="AlphaFoldDB" id="A0A3N6S9L0"/>
<feature type="transmembrane region" description="Helical" evidence="1">
    <location>
        <begin position="307"/>
        <end position="324"/>
    </location>
</feature>
<feature type="transmembrane region" description="Helical" evidence="1">
    <location>
        <begin position="370"/>
        <end position="391"/>
    </location>
</feature>
<dbReference type="PANTHER" id="PTHR23028:SF53">
    <property type="entry name" value="ACYL_TRANSF_3 DOMAIN-CONTAINING PROTEIN"/>
    <property type="match status" value="1"/>
</dbReference>
<dbReference type="Proteomes" id="UP000279457">
    <property type="component" value="Unassembled WGS sequence"/>
</dbReference>
<feature type="transmembrane region" description="Helical" evidence="1">
    <location>
        <begin position="403"/>
        <end position="422"/>
    </location>
</feature>
<gene>
    <name evidence="4" type="ORF">EB241_11505</name>
</gene>
<dbReference type="GO" id="GO:0009103">
    <property type="term" value="P:lipopolysaccharide biosynthetic process"/>
    <property type="evidence" value="ECO:0007669"/>
    <property type="project" value="TreeGrafter"/>
</dbReference>
<feature type="transmembrane region" description="Helical" evidence="1">
    <location>
        <begin position="78"/>
        <end position="98"/>
    </location>
</feature>
<feature type="transmembrane region" description="Helical" evidence="1">
    <location>
        <begin position="54"/>
        <end position="72"/>
    </location>
</feature>
<feature type="transmembrane region" description="Helical" evidence="1">
    <location>
        <begin position="119"/>
        <end position="140"/>
    </location>
</feature>
<dbReference type="EMBL" id="RHHM01000008">
    <property type="protein sequence ID" value="RQM37910.1"/>
    <property type="molecule type" value="Genomic_DNA"/>
</dbReference>
<feature type="domain" description="Acyltransferase 3" evidence="2">
    <location>
        <begin position="53"/>
        <end position="388"/>
    </location>
</feature>
<dbReference type="GO" id="GO:0016020">
    <property type="term" value="C:membrane"/>
    <property type="evidence" value="ECO:0007669"/>
    <property type="project" value="TreeGrafter"/>
</dbReference>
<dbReference type="Pfam" id="PF19040">
    <property type="entry name" value="SGNH"/>
    <property type="match status" value="1"/>
</dbReference>
<dbReference type="GO" id="GO:0016747">
    <property type="term" value="F:acyltransferase activity, transferring groups other than amino-acyl groups"/>
    <property type="evidence" value="ECO:0007669"/>
    <property type="project" value="InterPro"/>
</dbReference>
<feature type="transmembrane region" description="Helical" evidence="1">
    <location>
        <begin position="183"/>
        <end position="202"/>
    </location>
</feature>
<evidence type="ECO:0000313" key="4">
    <source>
        <dbReference type="EMBL" id="RQM37910.1"/>
    </source>
</evidence>
<accession>A0A3N6S9L0</accession>
<protein>
    <submittedName>
        <fullName evidence="4">Acyltransferase</fullName>
    </submittedName>
</protein>
<keyword evidence="4" id="KW-0808">Transferase</keyword>
<keyword evidence="4" id="KW-0012">Acyltransferase</keyword>
<reference evidence="4 5" key="1">
    <citation type="submission" date="2018-10" db="EMBL/GenBank/DDBJ databases">
        <title>Draft genome sequence for the type isolate of Erwinia psidii, agent causal of bacterial blight in guava (Psidium guajava) and wilt and die-back of Eucalyptus spp.</title>
        <authorList>
            <person name="Hermenegildo P.S."/>
            <person name="Santos S.A."/>
            <person name="Guimaraes L.M.S."/>
            <person name="Vidigal P.M.P."/>
            <person name="Pereira I.C."/>
            <person name="Badel J.L."/>
            <person name="Alfenas-Zerbini P."/>
            <person name="Ferreira M.A.S.V."/>
            <person name="Alfenas A.C."/>
        </authorList>
    </citation>
    <scope>NUCLEOTIDE SEQUENCE [LARGE SCALE GENOMIC DNA]</scope>
    <source>
        <strain evidence="4 5">IBSBF 435</strain>
    </source>
</reference>
<dbReference type="InterPro" id="IPR050879">
    <property type="entry name" value="Acyltransferase_3"/>
</dbReference>
<evidence type="ECO:0000259" key="2">
    <source>
        <dbReference type="Pfam" id="PF01757"/>
    </source>
</evidence>
<sequence>MAVRRVVLHYIHTIRVYWCNQVHFKIQSEVYRNHTTSLRLMNTKSINNGYRSDIDGLRCLAVTLVILFHAGTGWFSSGFIGVDIFFVISGYLISGIILTQSAKGNFRLGEFLNRRLWRIQPALLVASFAALLVASFLYVVPDYLSFMKSAKYNALFLSNQFFAKQSVGYASPQSEFFPLLHTWSLSIEWQWYLILPAVLMSIGHLKKRFSGQQRTDYASRGQLLCWMIMTVIFASISLLISAKTPGGAYYFLMSRIFEFTAGGTAFLFSRYTCRLTTPLLSITSCVSILSLTWIASREGIIRGYPDGWTLAVVILTAAVLFSGAEPRRSATRFLSISPLPFVGKLSYSLYLWHWPVFAFCRYLGINLTGLNLFLALTGIFIISVVCFFFIEQPLRRVRLRLKWTILLLVAIPAMFYSSIYALTERWQGIPQRLGYNYSHQQDVLKKYESMYVNRESCLNDVQSPERCQFGEQQSSKSALMIGDSNSNHFWGFFDVLGKDAHIRISAISTSSCLALPGIWQYDWWIFHNTVYSQCHDNVQDYYRLISEHHYNYVVLGELWEQYPVGPHLINQEGDERNDDLSRKRMALALKNALDIITEAGSRPIIITSIFAKPENYQQCINLQAARRENFAHSSCNQVRVDTGQDPFIRTMLEKLKSEYPALQIIDPRKVQCPDGKCISQIDSIPLYRDVGHLTDYASSRLGQEYLKKYGNPMSM</sequence>
<keyword evidence="1" id="KW-1133">Transmembrane helix</keyword>
<feature type="transmembrane region" description="Helical" evidence="1">
    <location>
        <begin position="275"/>
        <end position="295"/>
    </location>
</feature>
<feature type="domain" description="SGNH" evidence="3">
    <location>
        <begin position="463"/>
        <end position="706"/>
    </location>
</feature>
<evidence type="ECO:0000256" key="1">
    <source>
        <dbReference type="SAM" id="Phobius"/>
    </source>
</evidence>
<comment type="caution">
    <text evidence="4">The sequence shown here is derived from an EMBL/GenBank/DDBJ whole genome shotgun (WGS) entry which is preliminary data.</text>
</comment>
<keyword evidence="1" id="KW-0472">Membrane</keyword>